<dbReference type="Proteomes" id="UP000027936">
    <property type="component" value="Unassembled WGS sequence"/>
</dbReference>
<dbReference type="GO" id="GO:0051539">
    <property type="term" value="F:4 iron, 4 sulfur cluster binding"/>
    <property type="evidence" value="ECO:0007669"/>
    <property type="project" value="UniProtKB-KW"/>
</dbReference>
<evidence type="ECO:0000256" key="3">
    <source>
        <dbReference type="ARBA" id="ARBA00023004"/>
    </source>
</evidence>
<organism evidence="6 7">
    <name type="scientific">Schinkia azotoformans MEV2011</name>
    <dbReference type="NCBI Taxonomy" id="1348973"/>
    <lineage>
        <taxon>Bacteria</taxon>
        <taxon>Bacillati</taxon>
        <taxon>Bacillota</taxon>
        <taxon>Bacilli</taxon>
        <taxon>Bacillales</taxon>
        <taxon>Bacillaceae</taxon>
        <taxon>Calidifontibacillus/Schinkia group</taxon>
        <taxon>Schinkia</taxon>
    </lineage>
</organism>
<dbReference type="PROSITE" id="PS51379">
    <property type="entry name" value="4FE4S_FER_2"/>
    <property type="match status" value="2"/>
</dbReference>
<protein>
    <submittedName>
        <fullName evidence="6">4Fe-4S dicluster domain</fullName>
    </submittedName>
</protein>
<keyword evidence="4" id="KW-0411">Iron-sulfur</keyword>
<keyword evidence="1" id="KW-0004">4Fe-4S</keyword>
<dbReference type="Pfam" id="PF13247">
    <property type="entry name" value="Fer4_11"/>
    <property type="match status" value="1"/>
</dbReference>
<accession>A0A072NGD8</accession>
<comment type="caution">
    <text evidence="6">The sequence shown here is derived from an EMBL/GenBank/DDBJ whole genome shotgun (WGS) entry which is preliminary data.</text>
</comment>
<dbReference type="InterPro" id="IPR050954">
    <property type="entry name" value="ET_IronSulfur_Cluster-Binding"/>
</dbReference>
<sequence>MFKQLGFLFNADDCIGCKACEIACKNENQTPVSVNWRKVKRISPDMFLSVSCNHCDSPECFRVCPERAFTKRHDGIVQIDQNLCTGCQLCVSACPYEAPQFDPETQKVSKCQMCYPRQDKGLLPACVEACTTKSLNIIDLNNFYDDNAVPTIEGFPHIQITKPSIAFYSVKTRKRYFLNNED</sequence>
<evidence type="ECO:0000256" key="4">
    <source>
        <dbReference type="ARBA" id="ARBA00023014"/>
    </source>
</evidence>
<dbReference type="InterPro" id="IPR017900">
    <property type="entry name" value="4Fe4S_Fe_S_CS"/>
</dbReference>
<evidence type="ECO:0000313" key="7">
    <source>
        <dbReference type="Proteomes" id="UP000027936"/>
    </source>
</evidence>
<evidence type="ECO:0000313" key="6">
    <source>
        <dbReference type="EMBL" id="KEF36317.1"/>
    </source>
</evidence>
<dbReference type="EMBL" id="JJRY01000029">
    <property type="protein sequence ID" value="KEF36317.1"/>
    <property type="molecule type" value="Genomic_DNA"/>
</dbReference>
<feature type="domain" description="4Fe-4S ferredoxin-type" evidence="5">
    <location>
        <begin position="5"/>
        <end position="34"/>
    </location>
</feature>
<feature type="domain" description="4Fe-4S ferredoxin-type" evidence="5">
    <location>
        <begin position="75"/>
        <end position="104"/>
    </location>
</feature>
<name>A0A072NGD8_SCHAZ</name>
<evidence type="ECO:0000256" key="2">
    <source>
        <dbReference type="ARBA" id="ARBA00022723"/>
    </source>
</evidence>
<dbReference type="PATRIC" id="fig|1348973.3.peg.4347"/>
<dbReference type="RefSeq" id="WP_003332892.1">
    <property type="nucleotide sequence ID" value="NZ_JJRY01000029.1"/>
</dbReference>
<dbReference type="GeneID" id="89468761"/>
<keyword evidence="2" id="KW-0479">Metal-binding</keyword>
<dbReference type="PANTHER" id="PTHR43177:SF3">
    <property type="entry name" value="PROTEIN NRFC HOMOLOG"/>
    <property type="match status" value="1"/>
</dbReference>
<dbReference type="InterPro" id="IPR017896">
    <property type="entry name" value="4Fe4S_Fe-S-bd"/>
</dbReference>
<dbReference type="Gene3D" id="3.30.70.20">
    <property type="match status" value="2"/>
</dbReference>
<dbReference type="CDD" id="cd16371">
    <property type="entry name" value="DMSOR_beta_like"/>
    <property type="match status" value="1"/>
</dbReference>
<dbReference type="PANTHER" id="PTHR43177">
    <property type="entry name" value="PROTEIN NRFC"/>
    <property type="match status" value="1"/>
</dbReference>
<proteinExistence type="predicted"/>
<dbReference type="Pfam" id="PF12800">
    <property type="entry name" value="Fer4_4"/>
    <property type="match status" value="1"/>
</dbReference>
<dbReference type="OrthoDB" id="9779457at2"/>
<dbReference type="PROSITE" id="PS00198">
    <property type="entry name" value="4FE4S_FER_1"/>
    <property type="match status" value="1"/>
</dbReference>
<evidence type="ECO:0000256" key="1">
    <source>
        <dbReference type="ARBA" id="ARBA00022485"/>
    </source>
</evidence>
<gene>
    <name evidence="6" type="ORF">M670_04475</name>
</gene>
<dbReference type="SUPFAM" id="SSF54862">
    <property type="entry name" value="4Fe-4S ferredoxins"/>
    <property type="match status" value="1"/>
</dbReference>
<evidence type="ECO:0000259" key="5">
    <source>
        <dbReference type="PROSITE" id="PS51379"/>
    </source>
</evidence>
<reference evidence="6 7" key="1">
    <citation type="submission" date="2014-04" db="EMBL/GenBank/DDBJ databases">
        <title>Draft genome sequence of Bacillus azotoformans MEV2011, a (co-) denitrifying strain unable to grow in the presence of oxygen.</title>
        <authorList>
            <person name="Nielsen M."/>
            <person name="Schreiber L."/>
            <person name="Finster K."/>
            <person name="Schramm A."/>
        </authorList>
    </citation>
    <scope>NUCLEOTIDE SEQUENCE [LARGE SCALE GENOMIC DNA]</scope>
    <source>
        <strain evidence="6 7">MEV2011</strain>
    </source>
</reference>
<keyword evidence="3" id="KW-0408">Iron</keyword>
<dbReference type="AlphaFoldDB" id="A0A072NGD8"/>
<dbReference type="GO" id="GO:0046872">
    <property type="term" value="F:metal ion binding"/>
    <property type="evidence" value="ECO:0007669"/>
    <property type="project" value="UniProtKB-KW"/>
</dbReference>